<dbReference type="Proteomes" id="UP000590740">
    <property type="component" value="Unassembled WGS sequence"/>
</dbReference>
<feature type="transmembrane region" description="Helical" evidence="5">
    <location>
        <begin position="82"/>
        <end position="103"/>
    </location>
</feature>
<dbReference type="PANTHER" id="PTHR11662">
    <property type="entry name" value="SOLUTE CARRIER FAMILY 17"/>
    <property type="match status" value="1"/>
</dbReference>
<keyword evidence="4 5" id="KW-0472">Membrane</keyword>
<dbReference type="Pfam" id="PF07690">
    <property type="entry name" value="MFS_1"/>
    <property type="match status" value="1"/>
</dbReference>
<feature type="transmembrane region" description="Helical" evidence="5">
    <location>
        <begin position="226"/>
        <end position="246"/>
    </location>
</feature>
<dbReference type="InterPro" id="IPR036259">
    <property type="entry name" value="MFS_trans_sf"/>
</dbReference>
<accession>A0A7W8DL81</accession>
<proteinExistence type="predicted"/>
<name>A0A7W8DL81_9BACT</name>
<keyword evidence="3 5" id="KW-1133">Transmembrane helix</keyword>
<protein>
    <submittedName>
        <fullName evidence="7">ACS family hexuronate transporter-like MFS transporter</fullName>
    </submittedName>
</protein>
<dbReference type="InterPro" id="IPR050382">
    <property type="entry name" value="MFS_Na/Anion_cotransporter"/>
</dbReference>
<dbReference type="Gene3D" id="1.20.1250.20">
    <property type="entry name" value="MFS general substrate transporter like domains"/>
    <property type="match status" value="2"/>
</dbReference>
<evidence type="ECO:0000256" key="2">
    <source>
        <dbReference type="ARBA" id="ARBA00022692"/>
    </source>
</evidence>
<organism evidence="7 8">
    <name type="scientific">Prosthecobacter vanneervenii</name>
    <dbReference type="NCBI Taxonomy" id="48466"/>
    <lineage>
        <taxon>Bacteria</taxon>
        <taxon>Pseudomonadati</taxon>
        <taxon>Verrucomicrobiota</taxon>
        <taxon>Verrucomicrobiia</taxon>
        <taxon>Verrucomicrobiales</taxon>
        <taxon>Verrucomicrobiaceae</taxon>
        <taxon>Prosthecobacter</taxon>
    </lineage>
</organism>
<comment type="subcellular location">
    <subcellularLocation>
        <location evidence="1">Membrane</location>
        <topology evidence="1">Multi-pass membrane protein</topology>
    </subcellularLocation>
</comment>
<evidence type="ECO:0000256" key="5">
    <source>
        <dbReference type="SAM" id="Phobius"/>
    </source>
</evidence>
<evidence type="ECO:0000313" key="7">
    <source>
        <dbReference type="EMBL" id="MBB5033917.1"/>
    </source>
</evidence>
<dbReference type="GO" id="GO:0022857">
    <property type="term" value="F:transmembrane transporter activity"/>
    <property type="evidence" value="ECO:0007669"/>
    <property type="project" value="InterPro"/>
</dbReference>
<feature type="transmembrane region" description="Helical" evidence="5">
    <location>
        <begin position="266"/>
        <end position="286"/>
    </location>
</feature>
<feature type="domain" description="Major facilitator superfamily (MFS) profile" evidence="6">
    <location>
        <begin position="18"/>
        <end position="411"/>
    </location>
</feature>
<dbReference type="SUPFAM" id="SSF103473">
    <property type="entry name" value="MFS general substrate transporter"/>
    <property type="match status" value="1"/>
</dbReference>
<feature type="transmembrane region" description="Helical" evidence="5">
    <location>
        <begin position="387"/>
        <end position="407"/>
    </location>
</feature>
<dbReference type="InterPro" id="IPR020846">
    <property type="entry name" value="MFS_dom"/>
</dbReference>
<dbReference type="RefSeq" id="WP_184341192.1">
    <property type="nucleotide sequence ID" value="NZ_JACHIG010000007.1"/>
</dbReference>
<dbReference type="PANTHER" id="PTHR11662:SF399">
    <property type="entry name" value="FI19708P1-RELATED"/>
    <property type="match status" value="1"/>
</dbReference>
<dbReference type="AlphaFoldDB" id="A0A7W8DL81"/>
<dbReference type="EMBL" id="JACHIG010000007">
    <property type="protein sequence ID" value="MBB5033917.1"/>
    <property type="molecule type" value="Genomic_DNA"/>
</dbReference>
<dbReference type="InterPro" id="IPR011701">
    <property type="entry name" value="MFS"/>
</dbReference>
<dbReference type="PROSITE" id="PS50850">
    <property type="entry name" value="MFS"/>
    <property type="match status" value="1"/>
</dbReference>
<evidence type="ECO:0000259" key="6">
    <source>
        <dbReference type="PROSITE" id="PS50850"/>
    </source>
</evidence>
<sequence>MTAAPNPLHRSAVWKWTICGLLLLASAINYMDRQTLANAAVRITKEFRLSQEQYGHIEAVFAYAFAAGSIVFGWAADRFSVRWLYAIVLTMWSLAGLATGFVHTEQELLWCRMALGFFEAGHWPCGIRTTRALLDARERSFGNSVLQSGTSVGAIITPLIMSALMTSELSSWRTAFQVVGITGFGWLVLWFALVRSADLPAPGRDEKSAQAEGAGIWSPVFIRRMLIVFVVIACINTTWQILRAWLPKILQEGRGYSEAETLWFTSAWYLATDVGCIGAGALAVWLGRGRMSVHAARVIVFASCGLLCVSCALTPWLAHGWGLLAVFMLAGAGALGVFPLYHAFTQDLSGRHQGKITGIAGVVAWMLPAQAQQFFGRLADRTHSFDQGLMLASCLPLIAVVPLWLFWESKSDTPSSSS</sequence>
<dbReference type="GO" id="GO:0016020">
    <property type="term" value="C:membrane"/>
    <property type="evidence" value="ECO:0007669"/>
    <property type="project" value="UniProtKB-SubCell"/>
</dbReference>
<evidence type="ECO:0000256" key="1">
    <source>
        <dbReference type="ARBA" id="ARBA00004141"/>
    </source>
</evidence>
<evidence type="ECO:0000256" key="4">
    <source>
        <dbReference type="ARBA" id="ARBA00023136"/>
    </source>
</evidence>
<feature type="transmembrane region" description="Helical" evidence="5">
    <location>
        <begin position="53"/>
        <end position="76"/>
    </location>
</feature>
<evidence type="ECO:0000313" key="8">
    <source>
        <dbReference type="Proteomes" id="UP000590740"/>
    </source>
</evidence>
<keyword evidence="8" id="KW-1185">Reference proteome</keyword>
<feature type="transmembrane region" description="Helical" evidence="5">
    <location>
        <begin position="324"/>
        <end position="344"/>
    </location>
</feature>
<feature type="transmembrane region" description="Helical" evidence="5">
    <location>
        <begin position="176"/>
        <end position="194"/>
    </location>
</feature>
<feature type="transmembrane region" description="Helical" evidence="5">
    <location>
        <begin position="298"/>
        <end position="318"/>
    </location>
</feature>
<gene>
    <name evidence="7" type="ORF">HNQ65_003507</name>
</gene>
<comment type="caution">
    <text evidence="7">The sequence shown here is derived from an EMBL/GenBank/DDBJ whole genome shotgun (WGS) entry which is preliminary data.</text>
</comment>
<evidence type="ECO:0000256" key="3">
    <source>
        <dbReference type="ARBA" id="ARBA00022989"/>
    </source>
</evidence>
<keyword evidence="2 5" id="KW-0812">Transmembrane</keyword>
<feature type="transmembrane region" description="Helical" evidence="5">
    <location>
        <begin position="12"/>
        <end position="32"/>
    </location>
</feature>
<reference evidence="7 8" key="1">
    <citation type="submission" date="2020-08" db="EMBL/GenBank/DDBJ databases">
        <title>Genomic Encyclopedia of Type Strains, Phase IV (KMG-IV): sequencing the most valuable type-strain genomes for metagenomic binning, comparative biology and taxonomic classification.</title>
        <authorList>
            <person name="Goeker M."/>
        </authorList>
    </citation>
    <scope>NUCLEOTIDE SEQUENCE [LARGE SCALE GENOMIC DNA]</scope>
    <source>
        <strain evidence="7 8">DSM 12252</strain>
    </source>
</reference>
<feature type="transmembrane region" description="Helical" evidence="5">
    <location>
        <begin position="145"/>
        <end position="164"/>
    </location>
</feature>